<dbReference type="EMBL" id="AMFJ01000679">
    <property type="protein sequence ID" value="EKE26751.1"/>
    <property type="molecule type" value="Genomic_DNA"/>
</dbReference>
<protein>
    <submittedName>
        <fullName evidence="1">Uncharacterized protein</fullName>
    </submittedName>
</protein>
<accession>K2F6N6</accession>
<reference evidence="1" key="1">
    <citation type="journal article" date="2012" name="Science">
        <title>Fermentation, hydrogen, and sulfur metabolism in multiple uncultivated bacterial phyla.</title>
        <authorList>
            <person name="Wrighton K.C."/>
            <person name="Thomas B.C."/>
            <person name="Sharon I."/>
            <person name="Miller C.S."/>
            <person name="Castelle C.J."/>
            <person name="VerBerkmoes N.C."/>
            <person name="Wilkins M.J."/>
            <person name="Hettich R.L."/>
            <person name="Lipton M.S."/>
            <person name="Williams K.H."/>
            <person name="Long P.E."/>
            <person name="Banfield J.F."/>
        </authorList>
    </citation>
    <scope>NUCLEOTIDE SEQUENCE [LARGE SCALE GENOMIC DNA]</scope>
</reference>
<sequence length="22" mass="2623">MMEILNEYAISCQILRIRAFAH</sequence>
<organism evidence="1">
    <name type="scientific">uncultured bacterium</name>
    <name type="common">gcode 4</name>
    <dbReference type="NCBI Taxonomy" id="1234023"/>
    <lineage>
        <taxon>Bacteria</taxon>
        <taxon>environmental samples</taxon>
    </lineage>
</organism>
<comment type="caution">
    <text evidence="1">The sequence shown here is derived from an EMBL/GenBank/DDBJ whole genome shotgun (WGS) entry which is preliminary data.</text>
</comment>
<evidence type="ECO:0000313" key="1">
    <source>
        <dbReference type="EMBL" id="EKE26751.1"/>
    </source>
</evidence>
<proteinExistence type="predicted"/>
<dbReference type="AlphaFoldDB" id="K2F6N6"/>
<name>K2F6N6_9BACT</name>
<gene>
    <name evidence="1" type="ORF">ACD_4C00163G0003</name>
</gene>
<feature type="non-terminal residue" evidence="1">
    <location>
        <position position="22"/>
    </location>
</feature>